<feature type="region of interest" description="Disordered" evidence="1">
    <location>
        <begin position="1"/>
        <end position="307"/>
    </location>
</feature>
<feature type="compositionally biased region" description="Basic and acidic residues" evidence="1">
    <location>
        <begin position="127"/>
        <end position="153"/>
    </location>
</feature>
<dbReference type="Gene3D" id="3.10.350.10">
    <property type="entry name" value="LysM domain"/>
    <property type="match status" value="1"/>
</dbReference>
<evidence type="ECO:0000259" key="3">
    <source>
        <dbReference type="PROSITE" id="PS51782"/>
    </source>
</evidence>
<dbReference type="Pfam" id="PF01476">
    <property type="entry name" value="LysM"/>
    <property type="match status" value="1"/>
</dbReference>
<feature type="compositionally biased region" description="Basic and acidic residues" evidence="1">
    <location>
        <begin position="61"/>
        <end position="96"/>
    </location>
</feature>
<dbReference type="SMART" id="SM00257">
    <property type="entry name" value="LysM"/>
    <property type="match status" value="1"/>
</dbReference>
<evidence type="ECO:0000256" key="2">
    <source>
        <dbReference type="SAM" id="Phobius"/>
    </source>
</evidence>
<dbReference type="PROSITE" id="PS51782">
    <property type="entry name" value="LYSM"/>
    <property type="match status" value="1"/>
</dbReference>
<keyword evidence="2" id="KW-0472">Membrane</keyword>
<feature type="compositionally biased region" description="Basic and acidic residues" evidence="1">
    <location>
        <begin position="352"/>
        <end position="389"/>
    </location>
</feature>
<protein>
    <submittedName>
        <fullName evidence="4">Elastin-binding protein EbpS</fullName>
    </submittedName>
</protein>
<feature type="compositionally biased region" description="Low complexity" evidence="1">
    <location>
        <begin position="260"/>
        <end position="288"/>
    </location>
</feature>
<organism evidence="4">
    <name type="scientific">Staphylococcus argenteus</name>
    <dbReference type="NCBI Taxonomy" id="985002"/>
    <lineage>
        <taxon>Bacteria</taxon>
        <taxon>Bacillati</taxon>
        <taxon>Bacillota</taxon>
        <taxon>Bacilli</taxon>
        <taxon>Bacillales</taxon>
        <taxon>Staphylococcaceae</taxon>
        <taxon>Staphylococcus</taxon>
    </lineage>
</organism>
<keyword evidence="2" id="KW-0812">Transmembrane</keyword>
<feature type="compositionally biased region" description="Low complexity" evidence="1">
    <location>
        <begin position="390"/>
        <end position="423"/>
    </location>
</feature>
<feature type="compositionally biased region" description="Basic and acidic residues" evidence="1">
    <location>
        <begin position="239"/>
        <end position="259"/>
    </location>
</feature>
<feature type="region of interest" description="Disordered" evidence="1">
    <location>
        <begin position="335"/>
        <end position="432"/>
    </location>
</feature>
<feature type="compositionally biased region" description="Basic residues" evidence="1">
    <location>
        <begin position="297"/>
        <end position="307"/>
    </location>
</feature>
<evidence type="ECO:0000313" key="4">
    <source>
        <dbReference type="EMBL" id="QFG75979.1"/>
    </source>
</evidence>
<evidence type="ECO:0000256" key="1">
    <source>
        <dbReference type="SAM" id="MobiDB-lite"/>
    </source>
</evidence>
<feature type="compositionally biased region" description="Gly residues" evidence="1">
    <location>
        <begin position="212"/>
        <end position="221"/>
    </location>
</feature>
<sequence>MSNNFKDDFEKNRQSIDTNSHQDHIEDVEKDQAEVEHQDTTEKTEQQFPPRNAQRRKRRRDLATNHNKQEHQESQVSEDKVQNEAGTLDDRQDESSLHSSLNQEASHHESKPHNDESNYTKNAFAMDKSHPEPNEENVKQEEAQEKRDTKENKSVANNFENEKVQQPKPHFSTDANKSKESEENSNDVSLDSKNNDTKENHNGKKAAAIGAGTAGVAGAIGGASKANHHAKDQQNAQKDSIEKSTESKEAKKKEKDYNNKKGAAVGAGTAGAVGASAAASKQQASAQTNHNHEHRDHHDKKKDHKKGGMTKVLLPLIAAVLIVGALAIFGGMALNNHNNGTKENKIANTNKNKSDDNKDKATSTDSAKDKSKSEDNDKSKSDDKDKATTDESNNNQNTANQANNQTQNNQNQQQANQNQQQQRQGGGQRHTVSGQENLYRIAIQYYGSGSPENVEKIRRANGLSGNNIRNGQQIIIP</sequence>
<feature type="compositionally biased region" description="Basic and acidic residues" evidence="1">
    <location>
        <begin position="1"/>
        <end position="45"/>
    </location>
</feature>
<name>A0A5P6A8K8_9STAP</name>
<gene>
    <name evidence="4" type="primary">ebpS</name>
</gene>
<dbReference type="EMBL" id="MN166522">
    <property type="protein sequence ID" value="QFG75979.1"/>
    <property type="molecule type" value="Genomic_DNA"/>
</dbReference>
<reference evidence="4" key="1">
    <citation type="journal article" date="2019" name="Microorganisms">
        <title>Molecular Epidemiological Characterization of Staphylococcus argenteus Clinical Isolates in Japan: Identification of Three Clones (ST1223, ST2198, and ST2550) and a Novel Staphylocoagulase Genotype XV.</title>
        <authorList>
            <person name="Aung M.S."/>
            <person name="Urushibara N."/>
            <person name="Kawaguchiya M."/>
            <person name="Sumi A."/>
            <person name="Takahashi S."/>
            <person name="Ike M."/>
            <person name="Ito M."/>
            <person name="Habadera S."/>
            <person name="Kobayashi N."/>
        </authorList>
    </citation>
    <scope>NUCLEOTIDE SEQUENCE</scope>
    <source>
        <strain evidence="4">SG10</strain>
    </source>
</reference>
<dbReference type="InterPro" id="IPR036779">
    <property type="entry name" value="LysM_dom_sf"/>
</dbReference>
<keyword evidence="2" id="KW-1133">Transmembrane helix</keyword>
<dbReference type="CDD" id="cd00118">
    <property type="entry name" value="LysM"/>
    <property type="match status" value="1"/>
</dbReference>
<proteinExistence type="predicted"/>
<accession>A0A5P6A8K8</accession>
<dbReference type="SUPFAM" id="SSF54106">
    <property type="entry name" value="LysM domain"/>
    <property type="match status" value="1"/>
</dbReference>
<dbReference type="NCBIfam" id="NF033598">
    <property type="entry name" value="elast_bind_EbpS"/>
    <property type="match status" value="1"/>
</dbReference>
<dbReference type="AlphaFoldDB" id="A0A5P6A8K8"/>
<feature type="transmembrane region" description="Helical" evidence="2">
    <location>
        <begin position="312"/>
        <end position="334"/>
    </location>
</feature>
<feature type="compositionally biased region" description="Basic and acidic residues" evidence="1">
    <location>
        <begin position="105"/>
        <end position="118"/>
    </location>
</feature>
<dbReference type="InterPro" id="IPR018392">
    <property type="entry name" value="LysM"/>
</dbReference>
<feature type="compositionally biased region" description="Basic and acidic residues" evidence="1">
    <location>
        <begin position="193"/>
        <end position="202"/>
    </location>
</feature>
<feature type="domain" description="LysM" evidence="3">
    <location>
        <begin position="428"/>
        <end position="476"/>
    </location>
</feature>